<dbReference type="AlphaFoldDB" id="A0A3N0A9W4"/>
<comment type="caution">
    <text evidence="1">The sequence shown here is derived from an EMBL/GenBank/DDBJ whole genome shotgun (WGS) entry which is preliminary data.</text>
</comment>
<accession>A0A3N0A9W4</accession>
<dbReference type="OrthoDB" id="2004788at2"/>
<dbReference type="InterPro" id="IPR036388">
    <property type="entry name" value="WH-like_DNA-bd_sf"/>
</dbReference>
<evidence type="ECO:0000313" key="1">
    <source>
        <dbReference type="EMBL" id="TJW10337.1"/>
    </source>
</evidence>
<protein>
    <recommendedName>
        <fullName evidence="3">Host cell surface-exposed lipoprotein Ltp-like HTH region domain-containing protein</fullName>
    </recommendedName>
</protein>
<dbReference type="Gene3D" id="1.10.10.10">
    <property type="entry name" value="Winged helix-like DNA-binding domain superfamily/Winged helix DNA-binding domain"/>
    <property type="match status" value="1"/>
</dbReference>
<proteinExistence type="predicted"/>
<evidence type="ECO:0008006" key="3">
    <source>
        <dbReference type="Google" id="ProtNLM"/>
    </source>
</evidence>
<dbReference type="Proteomes" id="UP000309454">
    <property type="component" value="Unassembled WGS sequence"/>
</dbReference>
<sequence>MDLKPFSRSGLIKQLEFEGFTHEQAVAGADSVGL</sequence>
<name>A0A3N0A9W4_9ACTN</name>
<keyword evidence="2" id="KW-1185">Reference proteome</keyword>
<reference evidence="1 2" key="1">
    <citation type="submission" date="2019-04" db="EMBL/GenBank/DDBJ databases">
        <title>Microbes associate with the intestines of laboratory mice.</title>
        <authorList>
            <person name="Navarre W."/>
            <person name="Wong E."/>
            <person name="Huang K.C."/>
            <person name="Tropini C."/>
            <person name="Ng K."/>
            <person name="Yu B."/>
        </authorList>
    </citation>
    <scope>NUCLEOTIDE SEQUENCE [LARGE SCALE GENOMIC DNA]</scope>
    <source>
        <strain evidence="1 2">NM48_B13</strain>
    </source>
</reference>
<evidence type="ECO:0000313" key="2">
    <source>
        <dbReference type="Proteomes" id="UP000309454"/>
    </source>
</evidence>
<dbReference type="EMBL" id="SSTM01000004">
    <property type="protein sequence ID" value="TJW10337.1"/>
    <property type="molecule type" value="Genomic_DNA"/>
</dbReference>
<gene>
    <name evidence="1" type="ORF">E5982_07265</name>
</gene>
<organism evidence="1 2">
    <name type="scientific">Parvibacter caecicola</name>
    <dbReference type="NCBI Taxonomy" id="747645"/>
    <lineage>
        <taxon>Bacteria</taxon>
        <taxon>Bacillati</taxon>
        <taxon>Actinomycetota</taxon>
        <taxon>Coriobacteriia</taxon>
        <taxon>Coriobacteriales</taxon>
        <taxon>Coriobacteriaceae</taxon>
        <taxon>Parvibacter</taxon>
    </lineage>
</organism>